<keyword evidence="2" id="KW-1185">Reference proteome</keyword>
<gene>
    <name evidence="1" type="ORF">BpHYR1_035001</name>
</gene>
<evidence type="ECO:0000313" key="2">
    <source>
        <dbReference type="Proteomes" id="UP000276133"/>
    </source>
</evidence>
<protein>
    <submittedName>
        <fullName evidence="1">Uncharacterized protein</fullName>
    </submittedName>
</protein>
<proteinExistence type="predicted"/>
<evidence type="ECO:0000313" key="1">
    <source>
        <dbReference type="EMBL" id="RNA04538.1"/>
    </source>
</evidence>
<organism evidence="1 2">
    <name type="scientific">Brachionus plicatilis</name>
    <name type="common">Marine rotifer</name>
    <name type="synonym">Brachionus muelleri</name>
    <dbReference type="NCBI Taxonomy" id="10195"/>
    <lineage>
        <taxon>Eukaryota</taxon>
        <taxon>Metazoa</taxon>
        <taxon>Spiralia</taxon>
        <taxon>Gnathifera</taxon>
        <taxon>Rotifera</taxon>
        <taxon>Eurotatoria</taxon>
        <taxon>Monogononta</taxon>
        <taxon>Pseudotrocha</taxon>
        <taxon>Ploima</taxon>
        <taxon>Brachionidae</taxon>
        <taxon>Brachionus</taxon>
    </lineage>
</organism>
<dbReference type="EMBL" id="REGN01008057">
    <property type="protein sequence ID" value="RNA04538.1"/>
    <property type="molecule type" value="Genomic_DNA"/>
</dbReference>
<dbReference type="AlphaFoldDB" id="A0A3M7Q0T6"/>
<name>A0A3M7Q0T6_BRAPC</name>
<accession>A0A3M7Q0T6</accession>
<comment type="caution">
    <text evidence="1">The sequence shown here is derived from an EMBL/GenBank/DDBJ whole genome shotgun (WGS) entry which is preliminary data.</text>
</comment>
<reference evidence="1 2" key="1">
    <citation type="journal article" date="2018" name="Sci. Rep.">
        <title>Genomic signatures of local adaptation to the degree of environmental predictability in rotifers.</title>
        <authorList>
            <person name="Franch-Gras L."/>
            <person name="Hahn C."/>
            <person name="Garcia-Roger E.M."/>
            <person name="Carmona M.J."/>
            <person name="Serra M."/>
            <person name="Gomez A."/>
        </authorList>
    </citation>
    <scope>NUCLEOTIDE SEQUENCE [LARGE SCALE GENOMIC DNA]</scope>
    <source>
        <strain evidence="1">HYR1</strain>
    </source>
</reference>
<sequence>MSLSYYFLSTTKQHTTQKTLQKILIGIFWENPGFVRMAIAFNKGYRSFSSHVLFVNNSSRHSLPNTD</sequence>
<dbReference type="Proteomes" id="UP000276133">
    <property type="component" value="Unassembled WGS sequence"/>
</dbReference>